<keyword evidence="1" id="KW-0812">Transmembrane</keyword>
<feature type="transmembrane region" description="Helical" evidence="1">
    <location>
        <begin position="24"/>
        <end position="46"/>
    </location>
</feature>
<evidence type="ECO:0000256" key="1">
    <source>
        <dbReference type="SAM" id="Phobius"/>
    </source>
</evidence>
<dbReference type="EMBL" id="GBRH01241969">
    <property type="protein sequence ID" value="JAD55926.1"/>
    <property type="molecule type" value="Transcribed_RNA"/>
</dbReference>
<organism evidence="2">
    <name type="scientific">Arundo donax</name>
    <name type="common">Giant reed</name>
    <name type="synonym">Donax arundinaceus</name>
    <dbReference type="NCBI Taxonomy" id="35708"/>
    <lineage>
        <taxon>Eukaryota</taxon>
        <taxon>Viridiplantae</taxon>
        <taxon>Streptophyta</taxon>
        <taxon>Embryophyta</taxon>
        <taxon>Tracheophyta</taxon>
        <taxon>Spermatophyta</taxon>
        <taxon>Magnoliopsida</taxon>
        <taxon>Liliopsida</taxon>
        <taxon>Poales</taxon>
        <taxon>Poaceae</taxon>
        <taxon>PACMAD clade</taxon>
        <taxon>Arundinoideae</taxon>
        <taxon>Arundineae</taxon>
        <taxon>Arundo</taxon>
    </lineage>
</organism>
<dbReference type="AlphaFoldDB" id="A0A0A9AXR8"/>
<name>A0A0A9AXR8_ARUDO</name>
<accession>A0A0A9AXR8</accession>
<keyword evidence="1" id="KW-0472">Membrane</keyword>
<keyword evidence="1" id="KW-1133">Transmembrane helix</keyword>
<sequence>MITSIKWGSFYVLIMQRRKTLNTMIWRVCFWIQVVLPCTMSQLKLIESMVLFGLDS</sequence>
<protein>
    <submittedName>
        <fullName evidence="2">Uncharacterized protein</fullName>
    </submittedName>
</protein>
<evidence type="ECO:0000313" key="2">
    <source>
        <dbReference type="EMBL" id="JAD55926.1"/>
    </source>
</evidence>
<reference evidence="2" key="1">
    <citation type="submission" date="2014-09" db="EMBL/GenBank/DDBJ databases">
        <authorList>
            <person name="Magalhaes I.L.F."/>
            <person name="Oliveira U."/>
            <person name="Santos F.R."/>
            <person name="Vidigal T.H.D.A."/>
            <person name="Brescovit A.D."/>
            <person name="Santos A.J."/>
        </authorList>
    </citation>
    <scope>NUCLEOTIDE SEQUENCE</scope>
    <source>
        <tissue evidence="2">Shoot tissue taken approximately 20 cm above the soil surface</tissue>
    </source>
</reference>
<reference evidence="2" key="2">
    <citation type="journal article" date="2015" name="Data Brief">
        <title>Shoot transcriptome of the giant reed, Arundo donax.</title>
        <authorList>
            <person name="Barrero R.A."/>
            <person name="Guerrero F.D."/>
            <person name="Moolhuijzen P."/>
            <person name="Goolsby J.A."/>
            <person name="Tidwell J."/>
            <person name="Bellgard S.E."/>
            <person name="Bellgard M.I."/>
        </authorList>
    </citation>
    <scope>NUCLEOTIDE SEQUENCE</scope>
    <source>
        <tissue evidence="2">Shoot tissue taken approximately 20 cm above the soil surface</tissue>
    </source>
</reference>
<proteinExistence type="predicted"/>